<accession>A0A8D8CKD5</accession>
<dbReference type="EMBL" id="HBUE01277015">
    <property type="protein sequence ID" value="CAG6566834.1"/>
    <property type="molecule type" value="Transcribed_RNA"/>
</dbReference>
<proteinExistence type="predicted"/>
<dbReference type="AlphaFoldDB" id="A0A8D8CKD5"/>
<dbReference type="EMBL" id="HBUE01171565">
    <property type="protein sequence ID" value="CAG6515335.1"/>
    <property type="molecule type" value="Transcribed_RNA"/>
</dbReference>
<protein>
    <submittedName>
        <fullName evidence="1">(northern house mosquito) hypothetical protein</fullName>
    </submittedName>
</protein>
<sequence length="110" mass="12113">MPAQVLDLLQRDTTHGVVRIVRHYDGRCTDVADAVHAGIAYVTLGGLSPRDRIAETAERLRGAVYGLCLRQLDELSLQDHLTADDGRTLVVVVGEDWTVGGREKSRFRDG</sequence>
<name>A0A8D8CKD5_CULPI</name>
<reference evidence="1" key="1">
    <citation type="submission" date="2021-05" db="EMBL/GenBank/DDBJ databases">
        <authorList>
            <person name="Alioto T."/>
            <person name="Alioto T."/>
            <person name="Gomez Garrido J."/>
        </authorList>
    </citation>
    <scope>NUCLEOTIDE SEQUENCE</scope>
</reference>
<dbReference type="EMBL" id="HBUE01122092">
    <property type="protein sequence ID" value="CAG6492865.1"/>
    <property type="molecule type" value="Transcribed_RNA"/>
</dbReference>
<evidence type="ECO:0000313" key="1">
    <source>
        <dbReference type="EMBL" id="CAG6492865.1"/>
    </source>
</evidence>
<organism evidence="1">
    <name type="scientific">Culex pipiens</name>
    <name type="common">House mosquito</name>
    <dbReference type="NCBI Taxonomy" id="7175"/>
    <lineage>
        <taxon>Eukaryota</taxon>
        <taxon>Metazoa</taxon>
        <taxon>Ecdysozoa</taxon>
        <taxon>Arthropoda</taxon>
        <taxon>Hexapoda</taxon>
        <taxon>Insecta</taxon>
        <taxon>Pterygota</taxon>
        <taxon>Neoptera</taxon>
        <taxon>Endopterygota</taxon>
        <taxon>Diptera</taxon>
        <taxon>Nematocera</taxon>
        <taxon>Culicoidea</taxon>
        <taxon>Culicidae</taxon>
        <taxon>Culicinae</taxon>
        <taxon>Culicini</taxon>
        <taxon>Culex</taxon>
        <taxon>Culex</taxon>
    </lineage>
</organism>